<gene>
    <name evidence="1" type="ORF">EDB81DRAFT_892968</name>
</gene>
<dbReference type="AlphaFoldDB" id="A0A9P9D8T0"/>
<evidence type="ECO:0000313" key="1">
    <source>
        <dbReference type="EMBL" id="KAH7114880.1"/>
    </source>
</evidence>
<reference evidence="1" key="1">
    <citation type="journal article" date="2021" name="Nat. Commun.">
        <title>Genetic determinants of endophytism in the Arabidopsis root mycobiome.</title>
        <authorList>
            <person name="Mesny F."/>
            <person name="Miyauchi S."/>
            <person name="Thiergart T."/>
            <person name="Pickel B."/>
            <person name="Atanasova L."/>
            <person name="Karlsson M."/>
            <person name="Huettel B."/>
            <person name="Barry K.W."/>
            <person name="Haridas S."/>
            <person name="Chen C."/>
            <person name="Bauer D."/>
            <person name="Andreopoulos W."/>
            <person name="Pangilinan J."/>
            <person name="LaButti K."/>
            <person name="Riley R."/>
            <person name="Lipzen A."/>
            <person name="Clum A."/>
            <person name="Drula E."/>
            <person name="Henrissat B."/>
            <person name="Kohler A."/>
            <person name="Grigoriev I.V."/>
            <person name="Martin F.M."/>
            <person name="Hacquard S."/>
        </authorList>
    </citation>
    <scope>NUCLEOTIDE SEQUENCE</scope>
    <source>
        <strain evidence="1">MPI-CAGE-AT-0147</strain>
    </source>
</reference>
<dbReference type="EMBL" id="JAGMUV010000031">
    <property type="protein sequence ID" value="KAH7114880.1"/>
    <property type="molecule type" value="Genomic_DNA"/>
</dbReference>
<dbReference type="Proteomes" id="UP000738349">
    <property type="component" value="Unassembled WGS sequence"/>
</dbReference>
<dbReference type="OrthoDB" id="10610206at2759"/>
<sequence length="140" mass="15494">MQSTALDTYGGMTAEQQLLATEERWIPGIVFKYLNDPTVWKKFCHTFEPLWVRVGKFAAIYATQGSGVAIPSLPEEWKEFIEIALTSMVHLTKAAFELQTVIALGGLFNLVPSMAVHGVYWAKNIGVNQLKICIDGSCQG</sequence>
<keyword evidence="2" id="KW-1185">Reference proteome</keyword>
<organism evidence="1 2">
    <name type="scientific">Dactylonectria macrodidyma</name>
    <dbReference type="NCBI Taxonomy" id="307937"/>
    <lineage>
        <taxon>Eukaryota</taxon>
        <taxon>Fungi</taxon>
        <taxon>Dikarya</taxon>
        <taxon>Ascomycota</taxon>
        <taxon>Pezizomycotina</taxon>
        <taxon>Sordariomycetes</taxon>
        <taxon>Hypocreomycetidae</taxon>
        <taxon>Hypocreales</taxon>
        <taxon>Nectriaceae</taxon>
        <taxon>Dactylonectria</taxon>
    </lineage>
</organism>
<comment type="caution">
    <text evidence="1">The sequence shown here is derived from an EMBL/GenBank/DDBJ whole genome shotgun (WGS) entry which is preliminary data.</text>
</comment>
<name>A0A9P9D8T0_9HYPO</name>
<accession>A0A9P9D8T0</accession>
<evidence type="ECO:0000313" key="2">
    <source>
        <dbReference type="Proteomes" id="UP000738349"/>
    </source>
</evidence>
<proteinExistence type="predicted"/>
<protein>
    <submittedName>
        <fullName evidence="1">Uncharacterized protein</fullName>
    </submittedName>
</protein>